<dbReference type="RefSeq" id="WP_229696971.1">
    <property type="nucleotide sequence ID" value="NZ_BMNG01000006.1"/>
</dbReference>
<feature type="region of interest" description="Disordered" evidence="1">
    <location>
        <begin position="81"/>
        <end position="103"/>
    </location>
</feature>
<evidence type="ECO:0000313" key="2">
    <source>
        <dbReference type="EMBL" id="GGO44560.1"/>
    </source>
</evidence>
<accession>A0ABQ2LXY6</accession>
<dbReference type="EMBL" id="BMNG01000006">
    <property type="protein sequence ID" value="GGO44560.1"/>
    <property type="molecule type" value="Genomic_DNA"/>
</dbReference>
<evidence type="ECO:0000313" key="3">
    <source>
        <dbReference type="Proteomes" id="UP000656881"/>
    </source>
</evidence>
<organism evidence="2 3">
    <name type="scientific">Streptomyces lasiicapitis</name>
    <dbReference type="NCBI Taxonomy" id="1923961"/>
    <lineage>
        <taxon>Bacteria</taxon>
        <taxon>Bacillati</taxon>
        <taxon>Actinomycetota</taxon>
        <taxon>Actinomycetes</taxon>
        <taxon>Kitasatosporales</taxon>
        <taxon>Streptomycetaceae</taxon>
        <taxon>Streptomyces</taxon>
    </lineage>
</organism>
<name>A0ABQ2LXY6_9ACTN</name>
<proteinExistence type="predicted"/>
<reference evidence="3" key="1">
    <citation type="journal article" date="2019" name="Int. J. Syst. Evol. Microbiol.">
        <title>The Global Catalogue of Microorganisms (GCM) 10K type strain sequencing project: providing services to taxonomists for standard genome sequencing and annotation.</title>
        <authorList>
            <consortium name="The Broad Institute Genomics Platform"/>
            <consortium name="The Broad Institute Genome Sequencing Center for Infectious Disease"/>
            <person name="Wu L."/>
            <person name="Ma J."/>
        </authorList>
    </citation>
    <scope>NUCLEOTIDE SEQUENCE [LARGE SCALE GENOMIC DNA]</scope>
    <source>
        <strain evidence="3">CGMCC 4.7349</strain>
    </source>
</reference>
<feature type="region of interest" description="Disordered" evidence="1">
    <location>
        <begin position="1"/>
        <end position="31"/>
    </location>
</feature>
<gene>
    <name evidence="2" type="ORF">GCM10012286_31100</name>
</gene>
<keyword evidence="3" id="KW-1185">Reference proteome</keyword>
<dbReference type="Proteomes" id="UP000656881">
    <property type="component" value="Unassembled WGS sequence"/>
</dbReference>
<sequence length="210" mass="22793">MRHEAAPREAGARAGQSHDPRDPHPGPAPRRPLGLFAVPLLTVLAALAPLAVGCSAAPSRTSALPPNDIIKTAQQKLTDTCLTRQGLTPPRPGDRGRPPSPAEQQRVTHALFGAGHTELSLTLPTGYSVRAHTDGCLASAQRTLYGDQRRWFRVSTVINNLKPEAAFRKEPLSEVRTRHRGDLAEWRRLRARALINAKAHLQAGPPRAAR</sequence>
<comment type="caution">
    <text evidence="2">The sequence shown here is derived from an EMBL/GenBank/DDBJ whole genome shotgun (WGS) entry which is preliminary data.</text>
</comment>
<protein>
    <recommendedName>
        <fullName evidence="4">Lipoprotein</fullName>
    </recommendedName>
</protein>
<evidence type="ECO:0000256" key="1">
    <source>
        <dbReference type="SAM" id="MobiDB-lite"/>
    </source>
</evidence>
<evidence type="ECO:0008006" key="4">
    <source>
        <dbReference type="Google" id="ProtNLM"/>
    </source>
</evidence>
<feature type="compositionally biased region" description="Basic and acidic residues" evidence="1">
    <location>
        <begin position="1"/>
        <end position="24"/>
    </location>
</feature>